<name>A0A8D8TZQ1_9HEMI</name>
<dbReference type="PANTHER" id="PTHR20974">
    <property type="entry name" value="UPF0585 PROTEIN CG18661"/>
    <property type="match status" value="1"/>
</dbReference>
<reference evidence="2" key="1">
    <citation type="submission" date="2021-05" db="EMBL/GenBank/DDBJ databases">
        <authorList>
            <person name="Alioto T."/>
            <person name="Alioto T."/>
            <person name="Gomez Garrido J."/>
        </authorList>
    </citation>
    <scope>NUCLEOTIDE SEQUENCE</scope>
</reference>
<dbReference type="Gene3D" id="3.40.50.150">
    <property type="entry name" value="Vaccinia Virus protein VP39"/>
    <property type="match status" value="1"/>
</dbReference>
<dbReference type="EMBL" id="HBUF01000303">
    <property type="protein sequence ID" value="CAG6605685.1"/>
    <property type="molecule type" value="Transcribed_RNA"/>
</dbReference>
<dbReference type="AlphaFoldDB" id="A0A8D8TZQ1"/>
<dbReference type="EMBL" id="HBUF01361806">
    <property type="protein sequence ID" value="CAG6721206.1"/>
    <property type="molecule type" value="Transcribed_RNA"/>
</dbReference>
<dbReference type="PANTHER" id="PTHR20974:SF0">
    <property type="entry name" value="UPF0585 PROTEIN CG18661"/>
    <property type="match status" value="1"/>
</dbReference>
<accession>A0A8D8TZQ1</accession>
<protein>
    <submittedName>
        <fullName evidence="2">UPF0585 protein C16orf13 homolog A</fullName>
    </submittedName>
</protein>
<dbReference type="EMBL" id="HBUF01676610">
    <property type="protein sequence ID" value="CAG6791522.1"/>
    <property type="molecule type" value="Transcribed_RNA"/>
</dbReference>
<organism evidence="2">
    <name type="scientific">Cacopsylla melanoneura</name>
    <dbReference type="NCBI Taxonomy" id="428564"/>
    <lineage>
        <taxon>Eukaryota</taxon>
        <taxon>Metazoa</taxon>
        <taxon>Ecdysozoa</taxon>
        <taxon>Arthropoda</taxon>
        <taxon>Hexapoda</taxon>
        <taxon>Insecta</taxon>
        <taxon>Pterygota</taxon>
        <taxon>Neoptera</taxon>
        <taxon>Paraneoptera</taxon>
        <taxon>Hemiptera</taxon>
        <taxon>Sternorrhyncha</taxon>
        <taxon>Psylloidea</taxon>
        <taxon>Psyllidae</taxon>
        <taxon>Psyllinae</taxon>
        <taxon>Cacopsylla</taxon>
    </lineage>
</organism>
<dbReference type="SUPFAM" id="SSF53335">
    <property type="entry name" value="S-adenosyl-L-methionine-dependent methyltransferases"/>
    <property type="match status" value="1"/>
</dbReference>
<dbReference type="EMBL" id="HBUF01000302">
    <property type="protein sequence ID" value="CAG6605684.1"/>
    <property type="molecule type" value="Transcribed_RNA"/>
</dbReference>
<dbReference type="Pfam" id="PF06080">
    <property type="entry name" value="DUF938"/>
    <property type="match status" value="1"/>
</dbReference>
<comment type="similarity">
    <text evidence="1">Belongs to the UPF0585 family.</text>
</comment>
<evidence type="ECO:0000256" key="1">
    <source>
        <dbReference type="ARBA" id="ARBA00008308"/>
    </source>
</evidence>
<dbReference type="InterPro" id="IPR029063">
    <property type="entry name" value="SAM-dependent_MTases_sf"/>
</dbReference>
<dbReference type="EMBL" id="HBUF01330055">
    <property type="protein sequence ID" value="CAG6696819.1"/>
    <property type="molecule type" value="Transcribed_RNA"/>
</dbReference>
<dbReference type="InterPro" id="IPR010342">
    <property type="entry name" value="DUF938"/>
</dbReference>
<dbReference type="EMBL" id="HBUF01361807">
    <property type="protein sequence ID" value="CAG6721207.1"/>
    <property type="molecule type" value="Transcribed_RNA"/>
</dbReference>
<evidence type="ECO:0000313" key="2">
    <source>
        <dbReference type="EMBL" id="CAG6696819.1"/>
    </source>
</evidence>
<proteinExistence type="inferred from homology"/>
<dbReference type="EMBL" id="HBUF01330054">
    <property type="protein sequence ID" value="CAG6696818.1"/>
    <property type="molecule type" value="Transcribed_RNA"/>
</dbReference>
<sequence length="241" mass="27544">MIKKINQICVPRQPLLKFCLLYCLSCSQMAASDKKQFYPAADRNKQPILDILKKHISTSENRNCLEIASGSGQHVSFFAPHFPNIEFHPSEECRYLFDSIDEYIKFSGLTNVKPARFIDASSQPEKWFDGTPVKKESFDYIYNCNMIHLVPLSSTEGLFKGANYYLKPNGLLITYGAYADNGTLTPQSNIDFNHSIKSRNPSHGIRDISLELVPLAKQYNIELKHKYDMPANNKILVWQKV</sequence>